<gene>
    <name evidence="2" type="ORF">G2W53_012206</name>
</gene>
<feature type="region of interest" description="Disordered" evidence="1">
    <location>
        <begin position="1"/>
        <end position="20"/>
    </location>
</feature>
<evidence type="ECO:0000313" key="2">
    <source>
        <dbReference type="EMBL" id="KAF7829873.1"/>
    </source>
</evidence>
<sequence>MERDNKEYSTYKQQPKEHVI</sequence>
<organism evidence="2 3">
    <name type="scientific">Senna tora</name>
    <dbReference type="NCBI Taxonomy" id="362788"/>
    <lineage>
        <taxon>Eukaryota</taxon>
        <taxon>Viridiplantae</taxon>
        <taxon>Streptophyta</taxon>
        <taxon>Embryophyta</taxon>
        <taxon>Tracheophyta</taxon>
        <taxon>Spermatophyta</taxon>
        <taxon>Magnoliopsida</taxon>
        <taxon>eudicotyledons</taxon>
        <taxon>Gunneridae</taxon>
        <taxon>Pentapetalae</taxon>
        <taxon>rosids</taxon>
        <taxon>fabids</taxon>
        <taxon>Fabales</taxon>
        <taxon>Fabaceae</taxon>
        <taxon>Caesalpinioideae</taxon>
        <taxon>Cassia clade</taxon>
        <taxon>Senna</taxon>
    </lineage>
</organism>
<dbReference type="EMBL" id="JAAIUW010000005">
    <property type="protein sequence ID" value="KAF7829873.1"/>
    <property type="molecule type" value="Genomic_DNA"/>
</dbReference>
<keyword evidence="3" id="KW-1185">Reference proteome</keyword>
<proteinExistence type="predicted"/>
<evidence type="ECO:0000256" key="1">
    <source>
        <dbReference type="SAM" id="MobiDB-lite"/>
    </source>
</evidence>
<comment type="caution">
    <text evidence="2">The sequence shown here is derived from an EMBL/GenBank/DDBJ whole genome shotgun (WGS) entry which is preliminary data.</text>
</comment>
<reference evidence="2" key="1">
    <citation type="submission" date="2020-09" db="EMBL/GenBank/DDBJ databases">
        <title>Genome-Enabled Discovery of Anthraquinone Biosynthesis in Senna tora.</title>
        <authorList>
            <person name="Kang S.-H."/>
            <person name="Pandey R.P."/>
            <person name="Lee C.-M."/>
            <person name="Sim J.-S."/>
            <person name="Jeong J.-T."/>
            <person name="Choi B.-S."/>
            <person name="Jung M."/>
            <person name="Ginzburg D."/>
            <person name="Zhao K."/>
            <person name="Won S.Y."/>
            <person name="Oh T.-J."/>
            <person name="Yu Y."/>
            <person name="Kim N.-H."/>
            <person name="Lee O.R."/>
            <person name="Lee T.-H."/>
            <person name="Bashyal P."/>
            <person name="Kim T.-S."/>
            <person name="Lee W.-H."/>
            <person name="Kawkins C."/>
            <person name="Kim C.-K."/>
            <person name="Kim J.S."/>
            <person name="Ahn B.O."/>
            <person name="Rhee S.Y."/>
            <person name="Sohng J.K."/>
        </authorList>
    </citation>
    <scope>NUCLEOTIDE SEQUENCE</scope>
    <source>
        <tissue evidence="2">Leaf</tissue>
    </source>
</reference>
<protein>
    <submittedName>
        <fullName evidence="2">Uncharacterized protein</fullName>
    </submittedName>
</protein>
<evidence type="ECO:0000313" key="3">
    <source>
        <dbReference type="Proteomes" id="UP000634136"/>
    </source>
</evidence>
<accession>A0A834TWG7</accession>
<dbReference type="Proteomes" id="UP000634136">
    <property type="component" value="Unassembled WGS sequence"/>
</dbReference>
<name>A0A834TWG7_9FABA</name>
<dbReference type="AlphaFoldDB" id="A0A834TWG7"/>